<dbReference type="InterPro" id="IPR036282">
    <property type="entry name" value="Glutathione-S-Trfase_C_sf"/>
</dbReference>
<feature type="domain" description="GST N-terminal" evidence="1">
    <location>
        <begin position="1"/>
        <end position="79"/>
    </location>
</feature>
<keyword evidence="3" id="KW-1185">Reference proteome</keyword>
<evidence type="ECO:0000259" key="1">
    <source>
        <dbReference type="PROSITE" id="PS50404"/>
    </source>
</evidence>
<dbReference type="Gene3D" id="1.20.1050.10">
    <property type="match status" value="1"/>
</dbReference>
<dbReference type="InterPro" id="IPR004045">
    <property type="entry name" value="Glutathione_S-Trfase_N"/>
</dbReference>
<dbReference type="Gene3D" id="3.40.30.10">
    <property type="entry name" value="Glutaredoxin"/>
    <property type="match status" value="1"/>
</dbReference>
<gene>
    <name evidence="2" type="ORF">KAJ83_13080</name>
</gene>
<dbReference type="PROSITE" id="PS50404">
    <property type="entry name" value="GST_NTER"/>
    <property type="match status" value="1"/>
</dbReference>
<dbReference type="InterPro" id="IPR036249">
    <property type="entry name" value="Thioredoxin-like_sf"/>
</dbReference>
<dbReference type="GO" id="GO:0016034">
    <property type="term" value="F:maleylacetoacetate isomerase activity"/>
    <property type="evidence" value="ECO:0007669"/>
    <property type="project" value="TreeGrafter"/>
</dbReference>
<dbReference type="GO" id="GO:0006749">
    <property type="term" value="P:glutathione metabolic process"/>
    <property type="evidence" value="ECO:0007669"/>
    <property type="project" value="TreeGrafter"/>
</dbReference>
<comment type="caution">
    <text evidence="2">The sequence shown here is derived from an EMBL/GenBank/DDBJ whole genome shotgun (WGS) entry which is preliminary data.</text>
</comment>
<dbReference type="CDD" id="cd03205">
    <property type="entry name" value="GST_C_6"/>
    <property type="match status" value="1"/>
</dbReference>
<reference evidence="2" key="1">
    <citation type="submission" date="2021-04" db="EMBL/GenBank/DDBJ databases">
        <authorList>
            <person name="Zhang D.-C."/>
        </authorList>
    </citation>
    <scope>NUCLEOTIDE SEQUENCE</scope>
    <source>
        <strain evidence="2">CGMCC 1.15697</strain>
    </source>
</reference>
<evidence type="ECO:0000313" key="2">
    <source>
        <dbReference type="EMBL" id="MBP5857946.1"/>
    </source>
</evidence>
<dbReference type="GO" id="GO:0004364">
    <property type="term" value="F:glutathione transferase activity"/>
    <property type="evidence" value="ECO:0007669"/>
    <property type="project" value="TreeGrafter"/>
</dbReference>
<accession>A0A8J7SNW8</accession>
<dbReference type="RefSeq" id="WP_210682540.1">
    <property type="nucleotide sequence ID" value="NZ_JAGMWN010000006.1"/>
</dbReference>
<evidence type="ECO:0000313" key="3">
    <source>
        <dbReference type="Proteomes" id="UP000672602"/>
    </source>
</evidence>
<dbReference type="PANTHER" id="PTHR42673">
    <property type="entry name" value="MALEYLACETOACETATE ISOMERASE"/>
    <property type="match status" value="1"/>
</dbReference>
<dbReference type="SUPFAM" id="SSF52833">
    <property type="entry name" value="Thioredoxin-like"/>
    <property type="match status" value="1"/>
</dbReference>
<dbReference type="EMBL" id="JAGMWN010000006">
    <property type="protein sequence ID" value="MBP5857946.1"/>
    <property type="molecule type" value="Genomic_DNA"/>
</dbReference>
<dbReference type="GO" id="GO:0006559">
    <property type="term" value="P:L-phenylalanine catabolic process"/>
    <property type="evidence" value="ECO:0007669"/>
    <property type="project" value="TreeGrafter"/>
</dbReference>
<organism evidence="2 3">
    <name type="scientific">Marivibrio halodurans</name>
    <dbReference type="NCBI Taxonomy" id="2039722"/>
    <lineage>
        <taxon>Bacteria</taxon>
        <taxon>Pseudomonadati</taxon>
        <taxon>Pseudomonadota</taxon>
        <taxon>Alphaproteobacteria</taxon>
        <taxon>Rhodospirillales</taxon>
        <taxon>Rhodospirillaceae</taxon>
        <taxon>Marivibrio</taxon>
    </lineage>
</organism>
<dbReference type="Proteomes" id="UP000672602">
    <property type="component" value="Unassembled WGS sequence"/>
</dbReference>
<dbReference type="PANTHER" id="PTHR42673:SF4">
    <property type="entry name" value="MALEYLACETOACETATE ISOMERASE"/>
    <property type="match status" value="1"/>
</dbReference>
<protein>
    <submittedName>
        <fullName evidence="2">Glutathione S-transferase N-terminal domain-containing protein</fullName>
    </submittedName>
</protein>
<dbReference type="Pfam" id="PF13409">
    <property type="entry name" value="GST_N_2"/>
    <property type="match status" value="1"/>
</dbReference>
<dbReference type="Pfam" id="PF13410">
    <property type="entry name" value="GST_C_2"/>
    <property type="match status" value="1"/>
</dbReference>
<dbReference type="SUPFAM" id="SSF47616">
    <property type="entry name" value="GST C-terminal domain-like"/>
    <property type="match status" value="1"/>
</dbReference>
<proteinExistence type="predicted"/>
<sequence>MKLYYSATSPYVRKVLIAAIERGLDDRIERLPTDGFGEEHRPANPLAKVPALVPDDGGPALYDSIVICDHLDRIGDAPRLIPEGGSARDRVLRIHALGQGMTDAALLLQVQRVRERKSGQPLPDDWWHERQRQAIHAGADALEAEMGALEGEIDLGQISVATALGYLDLRFDELQWRQGREKLAAWYETFAARPSMAATAPPPA</sequence>
<name>A0A8J7SNW8_9PROT</name>
<dbReference type="AlphaFoldDB" id="A0A8J7SNW8"/>